<dbReference type="RefSeq" id="WP_094436115.1">
    <property type="nucleotide sequence ID" value="NZ_NKDB02000001.1"/>
</dbReference>
<dbReference type="GO" id="GO:0051920">
    <property type="term" value="F:peroxiredoxin activity"/>
    <property type="evidence" value="ECO:0007669"/>
    <property type="project" value="InterPro"/>
</dbReference>
<dbReference type="InterPro" id="IPR003779">
    <property type="entry name" value="CMD-like"/>
</dbReference>
<feature type="domain" description="Carboxymuconolactone decarboxylase-like" evidence="1">
    <location>
        <begin position="39"/>
        <end position="108"/>
    </location>
</feature>
<accession>A0A3R7HRK4</accession>
<reference evidence="2 3" key="1">
    <citation type="submission" date="2018-09" db="EMBL/GenBank/DDBJ databases">
        <title>Genome comparison of Alicycliphilus sp. BQ1, a polyurethanolytic bacterium, with its closest phylogenetic relatives Alicycliphilus denitrificans BC and K601, unable to attack polyurethane.</title>
        <authorList>
            <person name="Loza-Tavera H."/>
            <person name="Lozano L."/>
            <person name="Cevallos M."/>
            <person name="Maya-Lucas O."/>
            <person name="Garcia-Mena J."/>
            <person name="Hernandez J."/>
        </authorList>
    </citation>
    <scope>NUCLEOTIDE SEQUENCE [LARGE SCALE GENOMIC DNA]</scope>
    <source>
        <strain evidence="2 3">BQ1</strain>
    </source>
</reference>
<dbReference type="InterPro" id="IPR029032">
    <property type="entry name" value="AhpD-like"/>
</dbReference>
<comment type="caution">
    <text evidence="2">The sequence shown here is derived from an EMBL/GenBank/DDBJ whole genome shotgun (WGS) entry which is preliminary data.</text>
</comment>
<dbReference type="Gene3D" id="1.20.1290.10">
    <property type="entry name" value="AhpD-like"/>
    <property type="match status" value="1"/>
</dbReference>
<evidence type="ECO:0000313" key="3">
    <source>
        <dbReference type="Proteomes" id="UP000216225"/>
    </source>
</evidence>
<protein>
    <submittedName>
        <fullName evidence="2">Carboxymuconolactone decarboxylase family protein</fullName>
    </submittedName>
</protein>
<dbReference type="EMBL" id="NKDB02000001">
    <property type="protein sequence ID" value="RKJ99336.1"/>
    <property type="molecule type" value="Genomic_DNA"/>
</dbReference>
<evidence type="ECO:0000259" key="1">
    <source>
        <dbReference type="Pfam" id="PF02627"/>
    </source>
</evidence>
<dbReference type="PANTHER" id="PTHR34846:SF11">
    <property type="entry name" value="4-CARBOXYMUCONOLACTONE DECARBOXYLASE FAMILY PROTEIN (AFU_ORTHOLOGUE AFUA_6G11590)"/>
    <property type="match status" value="1"/>
</dbReference>
<proteinExistence type="predicted"/>
<organism evidence="2 3">
    <name type="scientific">Alicycliphilus denitrificans</name>
    <dbReference type="NCBI Taxonomy" id="179636"/>
    <lineage>
        <taxon>Bacteria</taxon>
        <taxon>Pseudomonadati</taxon>
        <taxon>Pseudomonadota</taxon>
        <taxon>Betaproteobacteria</taxon>
        <taxon>Burkholderiales</taxon>
        <taxon>Comamonadaceae</taxon>
        <taxon>Alicycliphilus</taxon>
    </lineage>
</organism>
<dbReference type="SUPFAM" id="SSF69118">
    <property type="entry name" value="AhpD-like"/>
    <property type="match status" value="1"/>
</dbReference>
<sequence>MRIAPITPGTRPELAELEATIARQRGRVSPLYQVLLNSPAMAHGWEQMLTAVRRHNSLPDLDRELLIVRVAVLNHARFEYEAHVPIALQAGASSQMIADVSGADAIGASVQGGLRALVELADAMTLRIDVPDALYAQAAAHYTQQQMVDAMVTIGAYNMVSRFLEAVQIGH</sequence>
<gene>
    <name evidence="2" type="ORF">CE154_006220</name>
</gene>
<name>A0A3R7HRK4_9BURK</name>
<evidence type="ECO:0000313" key="2">
    <source>
        <dbReference type="EMBL" id="RKJ99336.1"/>
    </source>
</evidence>
<dbReference type="AlphaFoldDB" id="A0A3R7HRK4"/>
<dbReference type="Proteomes" id="UP000216225">
    <property type="component" value="Unassembled WGS sequence"/>
</dbReference>
<dbReference type="Pfam" id="PF02627">
    <property type="entry name" value="CMD"/>
    <property type="match status" value="1"/>
</dbReference>
<dbReference type="PANTHER" id="PTHR34846">
    <property type="entry name" value="4-CARBOXYMUCONOLACTONE DECARBOXYLASE FAMILY PROTEIN (AFU_ORTHOLOGUE AFUA_6G11590)"/>
    <property type="match status" value="1"/>
</dbReference>